<keyword evidence="3" id="KW-1003">Cell membrane</keyword>
<feature type="domain" description="Fungal lipase-type" evidence="16">
    <location>
        <begin position="329"/>
        <end position="463"/>
    </location>
</feature>
<dbReference type="CDD" id="cd00519">
    <property type="entry name" value="Lipase_3"/>
    <property type="match status" value="1"/>
</dbReference>
<comment type="subcellular location">
    <subcellularLocation>
        <location evidence="2">Cell membrane</location>
        <topology evidence="2">Multi-pass membrane protein</topology>
    </subcellularLocation>
</comment>
<reference evidence="17" key="1">
    <citation type="submission" date="2023-08" db="EMBL/GenBank/DDBJ databases">
        <authorList>
            <person name="Audoor S."/>
            <person name="Bilcke G."/>
        </authorList>
    </citation>
    <scope>NUCLEOTIDE SEQUENCE</scope>
</reference>
<evidence type="ECO:0000256" key="12">
    <source>
        <dbReference type="ARBA" id="ARBA00023136"/>
    </source>
</evidence>
<dbReference type="InterPro" id="IPR002921">
    <property type="entry name" value="Fungal_lipase-type"/>
</dbReference>
<dbReference type="EMBL" id="CAKOGP040001736">
    <property type="protein sequence ID" value="CAJ1947885.1"/>
    <property type="molecule type" value="Genomic_DNA"/>
</dbReference>
<keyword evidence="11" id="KW-0443">Lipid metabolism</keyword>
<proteinExistence type="predicted"/>
<sequence length="593" mass="66379">MSDETSKKEEDANAVSVEPIRDAASSPRNETSQTGVALTQARRALWRGHPSPVLNPVLDPFRTFVLDPTLAIQSVLLPLLLPRSIDSIFAKGCRNVGIPILKWLYPNTVITNRNNNKNGETSMKDATKSAIFQPTIVTVRPPSDFQSAFQGAISFVVSAIADVAGILTNPKKLTGWMQALSQFNTFLESTGVGAELEEAIQKPLLAGRLLDNFKLLNDIQEQHYGNRVELAQQDDIKSRGLGFAQDIERGHRMMRFATAAYGTEMIRSAVDQNIDASEYLLDHVKAIAVHTQIPHEDIQFVYSGNENDYDAHVLHHFVALDRPNKSIILAIRGTLSLSGAIVDVQGMASEFCSGKAHKGISEMANNLWNESGTKIQQLMDQYSDYKLIITGHSLGGGTSCLLNLKLHVEQIFAPSRKIECFAFAPPPTFFSCREDPTIQARVEKAIQNTVAYLHDNDVVPFLSIKAIRRMVTLLDAVDNETELIWFWRRWRMFYEYAPIPESIITSVLAVEQDMHRGKLLAEEVDGEHNMTIPARRVIWCKHNITENRFEAYSCDPEKIARGNIFLTPDMLSDHMPEMYEDALDAVLASINER</sequence>
<dbReference type="Pfam" id="PF01764">
    <property type="entry name" value="Lipase_3"/>
    <property type="match status" value="1"/>
</dbReference>
<evidence type="ECO:0000256" key="10">
    <source>
        <dbReference type="ARBA" id="ARBA00022989"/>
    </source>
</evidence>
<comment type="cofactor">
    <cofactor evidence="1">
        <name>Ca(2+)</name>
        <dbReference type="ChEBI" id="CHEBI:29108"/>
    </cofactor>
</comment>
<keyword evidence="18" id="KW-1185">Reference proteome</keyword>
<dbReference type="AlphaFoldDB" id="A0AAD2FPP0"/>
<feature type="compositionally biased region" description="Basic and acidic residues" evidence="15">
    <location>
        <begin position="1"/>
        <end position="11"/>
    </location>
</feature>
<evidence type="ECO:0000256" key="1">
    <source>
        <dbReference type="ARBA" id="ARBA00001913"/>
    </source>
</evidence>
<name>A0AAD2FPP0_9STRA</name>
<evidence type="ECO:0000256" key="3">
    <source>
        <dbReference type="ARBA" id="ARBA00022475"/>
    </source>
</evidence>
<keyword evidence="8" id="KW-0106">Calcium</keyword>
<evidence type="ECO:0000256" key="5">
    <source>
        <dbReference type="ARBA" id="ARBA00022692"/>
    </source>
</evidence>
<evidence type="ECO:0000256" key="11">
    <source>
        <dbReference type="ARBA" id="ARBA00023098"/>
    </source>
</evidence>
<evidence type="ECO:0000256" key="7">
    <source>
        <dbReference type="ARBA" id="ARBA00022801"/>
    </source>
</evidence>
<dbReference type="Gene3D" id="3.40.50.1820">
    <property type="entry name" value="alpha/beta hydrolase"/>
    <property type="match status" value="1"/>
</dbReference>
<feature type="region of interest" description="Disordered" evidence="15">
    <location>
        <begin position="1"/>
        <end position="36"/>
    </location>
</feature>
<evidence type="ECO:0000256" key="14">
    <source>
        <dbReference type="ARBA" id="ARBA00026104"/>
    </source>
</evidence>
<accession>A0AAD2FPP0</accession>
<evidence type="ECO:0000313" key="17">
    <source>
        <dbReference type="EMBL" id="CAJ1947885.1"/>
    </source>
</evidence>
<dbReference type="GO" id="GO:0046872">
    <property type="term" value="F:metal ion binding"/>
    <property type="evidence" value="ECO:0007669"/>
    <property type="project" value="UniProtKB-KW"/>
</dbReference>
<gene>
    <name evidence="17" type="ORF">CYCCA115_LOCUS11357</name>
</gene>
<evidence type="ECO:0000256" key="4">
    <source>
        <dbReference type="ARBA" id="ARBA00022553"/>
    </source>
</evidence>
<dbReference type="InterPro" id="IPR029058">
    <property type="entry name" value="AB_hydrolase_fold"/>
</dbReference>
<keyword evidence="6" id="KW-0479">Metal-binding</keyword>
<evidence type="ECO:0000259" key="16">
    <source>
        <dbReference type="Pfam" id="PF01764"/>
    </source>
</evidence>
<keyword evidence="5" id="KW-0812">Transmembrane</keyword>
<comment type="catalytic activity">
    <reaction evidence="13">
        <text>a 1,2-diacyl-sn-glycerol + H2O = a 2-acylglycerol + a fatty acid + H(+)</text>
        <dbReference type="Rhea" id="RHEA:33275"/>
        <dbReference type="ChEBI" id="CHEBI:15377"/>
        <dbReference type="ChEBI" id="CHEBI:15378"/>
        <dbReference type="ChEBI" id="CHEBI:17389"/>
        <dbReference type="ChEBI" id="CHEBI:17815"/>
        <dbReference type="ChEBI" id="CHEBI:28868"/>
        <dbReference type="EC" id="3.1.1.116"/>
    </reaction>
    <physiologicalReaction direction="left-to-right" evidence="13">
        <dbReference type="Rhea" id="RHEA:33276"/>
    </physiologicalReaction>
</comment>
<keyword evidence="10" id="KW-1133">Transmembrane helix</keyword>
<dbReference type="InterPro" id="IPR052214">
    <property type="entry name" value="DAG_Lipase-Related"/>
</dbReference>
<dbReference type="GO" id="GO:0016042">
    <property type="term" value="P:lipid catabolic process"/>
    <property type="evidence" value="ECO:0007669"/>
    <property type="project" value="UniProtKB-KW"/>
</dbReference>
<dbReference type="GO" id="GO:0016298">
    <property type="term" value="F:lipase activity"/>
    <property type="evidence" value="ECO:0007669"/>
    <property type="project" value="TreeGrafter"/>
</dbReference>
<evidence type="ECO:0000256" key="2">
    <source>
        <dbReference type="ARBA" id="ARBA00004651"/>
    </source>
</evidence>
<dbReference type="EC" id="3.1.1.116" evidence="14"/>
<keyword evidence="12" id="KW-0472">Membrane</keyword>
<keyword evidence="9" id="KW-0442">Lipid degradation</keyword>
<evidence type="ECO:0000256" key="9">
    <source>
        <dbReference type="ARBA" id="ARBA00022963"/>
    </source>
</evidence>
<evidence type="ECO:0000313" key="18">
    <source>
        <dbReference type="Proteomes" id="UP001295423"/>
    </source>
</evidence>
<dbReference type="PANTHER" id="PTHR45792:SF8">
    <property type="entry name" value="DIACYLGLYCEROL LIPASE-ALPHA"/>
    <property type="match status" value="1"/>
</dbReference>
<comment type="caution">
    <text evidence="17">The sequence shown here is derived from an EMBL/GenBank/DDBJ whole genome shotgun (WGS) entry which is preliminary data.</text>
</comment>
<keyword evidence="4" id="KW-0597">Phosphoprotein</keyword>
<dbReference type="GO" id="GO:0005886">
    <property type="term" value="C:plasma membrane"/>
    <property type="evidence" value="ECO:0007669"/>
    <property type="project" value="UniProtKB-SubCell"/>
</dbReference>
<evidence type="ECO:0000256" key="6">
    <source>
        <dbReference type="ARBA" id="ARBA00022723"/>
    </source>
</evidence>
<feature type="compositionally biased region" description="Polar residues" evidence="15">
    <location>
        <begin position="26"/>
        <end position="36"/>
    </location>
</feature>
<evidence type="ECO:0000256" key="15">
    <source>
        <dbReference type="SAM" id="MobiDB-lite"/>
    </source>
</evidence>
<dbReference type="SUPFAM" id="SSF53474">
    <property type="entry name" value="alpha/beta-Hydrolases"/>
    <property type="match status" value="1"/>
</dbReference>
<dbReference type="PANTHER" id="PTHR45792">
    <property type="entry name" value="DIACYLGLYCEROL LIPASE HOMOLOG-RELATED"/>
    <property type="match status" value="1"/>
</dbReference>
<dbReference type="Proteomes" id="UP001295423">
    <property type="component" value="Unassembled WGS sequence"/>
</dbReference>
<organism evidence="17 18">
    <name type="scientific">Cylindrotheca closterium</name>
    <dbReference type="NCBI Taxonomy" id="2856"/>
    <lineage>
        <taxon>Eukaryota</taxon>
        <taxon>Sar</taxon>
        <taxon>Stramenopiles</taxon>
        <taxon>Ochrophyta</taxon>
        <taxon>Bacillariophyta</taxon>
        <taxon>Bacillariophyceae</taxon>
        <taxon>Bacillariophycidae</taxon>
        <taxon>Bacillariales</taxon>
        <taxon>Bacillariaceae</taxon>
        <taxon>Cylindrotheca</taxon>
    </lineage>
</organism>
<evidence type="ECO:0000256" key="8">
    <source>
        <dbReference type="ARBA" id="ARBA00022837"/>
    </source>
</evidence>
<evidence type="ECO:0000256" key="13">
    <source>
        <dbReference type="ARBA" id="ARBA00024531"/>
    </source>
</evidence>
<protein>
    <recommendedName>
        <fullName evidence="14">sn-1-specific diacylglycerol lipase</fullName>
        <ecNumber evidence="14">3.1.1.116</ecNumber>
    </recommendedName>
</protein>
<keyword evidence="7" id="KW-0378">Hydrolase</keyword>